<dbReference type="AlphaFoldDB" id="A0A3B0XHB5"/>
<accession>A0A3B0XHB5</accession>
<name>A0A3B0XHB5_9ZZZZ</name>
<proteinExistence type="predicted"/>
<sequence>MLALFGNDWMDKYKEEWNKDPYLTKKLNKIQFSTTIGYGFPGEARPRSCIIIKNGYVIEAGDYTDQPLNWDLRAKEAHWAEWINREVGSTGLGLAYSTGKLRFIEGDYKSMIKDHTLSSPFIKSFSAMSRIN</sequence>
<evidence type="ECO:0008006" key="2">
    <source>
        <dbReference type="Google" id="ProtNLM"/>
    </source>
</evidence>
<evidence type="ECO:0000313" key="1">
    <source>
        <dbReference type="EMBL" id="VAW61009.1"/>
    </source>
</evidence>
<reference evidence="1" key="1">
    <citation type="submission" date="2018-06" db="EMBL/GenBank/DDBJ databases">
        <authorList>
            <person name="Zhirakovskaya E."/>
        </authorList>
    </citation>
    <scope>NUCLEOTIDE SEQUENCE</scope>
</reference>
<protein>
    <recommendedName>
        <fullName evidence="2">SCP-2 sterol transfer family protein</fullName>
    </recommendedName>
</protein>
<organism evidence="1">
    <name type="scientific">hydrothermal vent metagenome</name>
    <dbReference type="NCBI Taxonomy" id="652676"/>
    <lineage>
        <taxon>unclassified sequences</taxon>
        <taxon>metagenomes</taxon>
        <taxon>ecological metagenomes</taxon>
    </lineage>
</organism>
<dbReference type="SUPFAM" id="SSF55718">
    <property type="entry name" value="SCP-like"/>
    <property type="match status" value="1"/>
</dbReference>
<dbReference type="EMBL" id="UOFJ01000021">
    <property type="protein sequence ID" value="VAW61009.1"/>
    <property type="molecule type" value="Genomic_DNA"/>
</dbReference>
<dbReference type="InterPro" id="IPR036527">
    <property type="entry name" value="SCP2_sterol-bd_dom_sf"/>
</dbReference>
<gene>
    <name evidence="1" type="ORF">MNBD_GAMMA10-498</name>
</gene>